<gene>
    <name evidence="3" type="ORF">IPOD504_LOCUS8809</name>
</gene>
<evidence type="ECO:0000313" key="3">
    <source>
        <dbReference type="EMBL" id="CAH2054838.1"/>
    </source>
</evidence>
<feature type="region of interest" description="Disordered" evidence="1">
    <location>
        <begin position="151"/>
        <end position="172"/>
    </location>
</feature>
<feature type="transmembrane region" description="Helical" evidence="2">
    <location>
        <begin position="62"/>
        <end position="82"/>
    </location>
</feature>
<proteinExistence type="predicted"/>
<evidence type="ECO:0000256" key="1">
    <source>
        <dbReference type="SAM" id="MobiDB-lite"/>
    </source>
</evidence>
<sequence>MLGTINIIITLTLICSLLLVDYSLGNGLLQIVLRYSCRAVCYVRTVIREEAKRMVTDNETPMNIPVLISEVLFLTVLTVILNRYTQLKARDRIDDLLQQSRHRLRCTNEYLNRWRSKRANYDQSYLDEEPQQIEPLKLEIPILHMAIIDTRGPGRSQHERGDAGDSMSGNESTLVSVRSLYDDDSESLLEHAARAADETHVTDNTNRSLWNVQEEDLHELQE</sequence>
<dbReference type="EMBL" id="OW152833">
    <property type="protein sequence ID" value="CAH2054838.1"/>
    <property type="molecule type" value="Genomic_DNA"/>
</dbReference>
<accession>A0ABN8ICZ8</accession>
<keyword evidence="2" id="KW-1133">Transmembrane helix</keyword>
<dbReference type="Proteomes" id="UP000837857">
    <property type="component" value="Chromosome 21"/>
</dbReference>
<organism evidence="3 4">
    <name type="scientific">Iphiclides podalirius</name>
    <name type="common">scarce swallowtail</name>
    <dbReference type="NCBI Taxonomy" id="110791"/>
    <lineage>
        <taxon>Eukaryota</taxon>
        <taxon>Metazoa</taxon>
        <taxon>Ecdysozoa</taxon>
        <taxon>Arthropoda</taxon>
        <taxon>Hexapoda</taxon>
        <taxon>Insecta</taxon>
        <taxon>Pterygota</taxon>
        <taxon>Neoptera</taxon>
        <taxon>Endopterygota</taxon>
        <taxon>Lepidoptera</taxon>
        <taxon>Glossata</taxon>
        <taxon>Ditrysia</taxon>
        <taxon>Papilionoidea</taxon>
        <taxon>Papilionidae</taxon>
        <taxon>Papilioninae</taxon>
        <taxon>Iphiclides</taxon>
    </lineage>
</organism>
<evidence type="ECO:0000313" key="4">
    <source>
        <dbReference type="Proteomes" id="UP000837857"/>
    </source>
</evidence>
<feature type="non-terminal residue" evidence="3">
    <location>
        <position position="1"/>
    </location>
</feature>
<reference evidence="3" key="1">
    <citation type="submission" date="2022-03" db="EMBL/GenBank/DDBJ databases">
        <authorList>
            <person name="Martin H S."/>
        </authorList>
    </citation>
    <scope>NUCLEOTIDE SEQUENCE</scope>
</reference>
<keyword evidence="2" id="KW-0472">Membrane</keyword>
<keyword evidence="2" id="KW-0812">Transmembrane</keyword>
<feature type="transmembrane region" description="Helical" evidence="2">
    <location>
        <begin position="7"/>
        <end position="25"/>
    </location>
</feature>
<name>A0ABN8ICZ8_9NEOP</name>
<keyword evidence="4" id="KW-1185">Reference proteome</keyword>
<protein>
    <submittedName>
        <fullName evidence="3">Uncharacterized protein</fullName>
    </submittedName>
</protein>
<evidence type="ECO:0000256" key="2">
    <source>
        <dbReference type="SAM" id="Phobius"/>
    </source>
</evidence>